<accession>A0ABV0RGW5</accession>
<evidence type="ECO:0000313" key="1">
    <source>
        <dbReference type="EMBL" id="MEQ2206788.1"/>
    </source>
</evidence>
<reference evidence="1 2" key="1">
    <citation type="submission" date="2021-06" db="EMBL/GenBank/DDBJ databases">
        <authorList>
            <person name="Palmer J.M."/>
        </authorList>
    </citation>
    <scope>NUCLEOTIDE SEQUENCE [LARGE SCALE GENOMIC DNA]</scope>
    <source>
        <strain evidence="1 2">XC_2019</strain>
        <tissue evidence="1">Muscle</tissue>
    </source>
</reference>
<dbReference type="EMBL" id="JAHRIN010043308">
    <property type="protein sequence ID" value="MEQ2206788.1"/>
    <property type="molecule type" value="Genomic_DNA"/>
</dbReference>
<dbReference type="Proteomes" id="UP001434883">
    <property type="component" value="Unassembled WGS sequence"/>
</dbReference>
<protein>
    <submittedName>
        <fullName evidence="1">Uncharacterized protein</fullName>
    </submittedName>
</protein>
<proteinExistence type="predicted"/>
<comment type="caution">
    <text evidence="1">The sequence shown here is derived from an EMBL/GenBank/DDBJ whole genome shotgun (WGS) entry which is preliminary data.</text>
</comment>
<keyword evidence="2" id="KW-1185">Reference proteome</keyword>
<sequence length="109" mass="12135">MVELRCNKKTKTYKILKQKGFNLGLVCGMLGVIRRRLDLACNCGFNALSSQSHASYLPLGISERQVIIHPSTVYSRLSLEGHGGWSPYQTLIGYEVGYILGSFPIQQKS</sequence>
<gene>
    <name evidence="1" type="ORF">XENOCAPTIV_002912</name>
</gene>
<organism evidence="1 2">
    <name type="scientific">Xenoophorus captivus</name>
    <dbReference type="NCBI Taxonomy" id="1517983"/>
    <lineage>
        <taxon>Eukaryota</taxon>
        <taxon>Metazoa</taxon>
        <taxon>Chordata</taxon>
        <taxon>Craniata</taxon>
        <taxon>Vertebrata</taxon>
        <taxon>Euteleostomi</taxon>
        <taxon>Actinopterygii</taxon>
        <taxon>Neopterygii</taxon>
        <taxon>Teleostei</taxon>
        <taxon>Neoteleostei</taxon>
        <taxon>Acanthomorphata</taxon>
        <taxon>Ovalentaria</taxon>
        <taxon>Atherinomorphae</taxon>
        <taxon>Cyprinodontiformes</taxon>
        <taxon>Goodeidae</taxon>
        <taxon>Xenoophorus</taxon>
    </lineage>
</organism>
<name>A0ABV0RGW5_9TELE</name>
<evidence type="ECO:0000313" key="2">
    <source>
        <dbReference type="Proteomes" id="UP001434883"/>
    </source>
</evidence>